<dbReference type="EMBL" id="JAEMGP010000027">
    <property type="protein sequence ID" value="KAG5193878.1"/>
    <property type="molecule type" value="Genomic_DNA"/>
</dbReference>
<evidence type="ECO:0000313" key="3">
    <source>
        <dbReference type="Proteomes" id="UP000664991"/>
    </source>
</evidence>
<accession>A0A835ZRC6</accession>
<comment type="caution">
    <text evidence="2">The sequence shown here is derived from an EMBL/GenBank/DDBJ whole genome shotgun (WGS) entry which is preliminary data.</text>
</comment>
<proteinExistence type="predicted"/>
<sequence length="182" mass="20798">MGQKRGQNQSYTLKTMRMDDMIQEGSMEGGEKAMWDRNQDKTSFSGKSLGGQEGTAHFCDYTMAKVKQKEDKNKGCITDRVVILSYIITKESIRLETSSKIIMKCRGKRPEEIVKNTKKAEKRNRKEKIEGEETKEANEKKCQKARDRTISVSGSTAREGVFIQTFRKEVEKPKDSGEEEVL</sequence>
<gene>
    <name evidence="2" type="ORF">JEQ12_020239</name>
</gene>
<dbReference type="Proteomes" id="UP000664991">
    <property type="component" value="Unassembled WGS sequence"/>
</dbReference>
<reference evidence="2 3" key="1">
    <citation type="submission" date="2020-12" db="EMBL/GenBank/DDBJ databases">
        <title>De novo assembly of Tibetan sheep genome.</title>
        <authorList>
            <person name="Li X."/>
        </authorList>
    </citation>
    <scope>NUCLEOTIDE SEQUENCE [LARGE SCALE GENOMIC DNA]</scope>
    <source>
        <tissue evidence="2">Heart</tissue>
    </source>
</reference>
<evidence type="ECO:0000313" key="2">
    <source>
        <dbReference type="EMBL" id="KAG5193878.1"/>
    </source>
</evidence>
<feature type="region of interest" description="Disordered" evidence="1">
    <location>
        <begin position="117"/>
        <end position="153"/>
    </location>
</feature>
<feature type="compositionally biased region" description="Basic and acidic residues" evidence="1">
    <location>
        <begin position="127"/>
        <end position="149"/>
    </location>
</feature>
<protein>
    <submittedName>
        <fullName evidence="2">Uncharacterized protein</fullName>
    </submittedName>
</protein>
<evidence type="ECO:0000256" key="1">
    <source>
        <dbReference type="SAM" id="MobiDB-lite"/>
    </source>
</evidence>
<dbReference type="AlphaFoldDB" id="A0A835ZRC6"/>
<organism evidence="2 3">
    <name type="scientific">Ovis aries</name>
    <name type="common">Sheep</name>
    <dbReference type="NCBI Taxonomy" id="9940"/>
    <lineage>
        <taxon>Eukaryota</taxon>
        <taxon>Metazoa</taxon>
        <taxon>Chordata</taxon>
        <taxon>Craniata</taxon>
        <taxon>Vertebrata</taxon>
        <taxon>Euteleostomi</taxon>
        <taxon>Mammalia</taxon>
        <taxon>Eutheria</taxon>
        <taxon>Laurasiatheria</taxon>
        <taxon>Artiodactyla</taxon>
        <taxon>Ruminantia</taxon>
        <taxon>Pecora</taxon>
        <taxon>Bovidae</taxon>
        <taxon>Caprinae</taxon>
        <taxon>Ovis</taxon>
    </lineage>
</organism>
<name>A0A835ZRC6_SHEEP</name>